<organism evidence="1 2">
    <name type="scientific">Armadillidium nasatum</name>
    <dbReference type="NCBI Taxonomy" id="96803"/>
    <lineage>
        <taxon>Eukaryota</taxon>
        <taxon>Metazoa</taxon>
        <taxon>Ecdysozoa</taxon>
        <taxon>Arthropoda</taxon>
        <taxon>Crustacea</taxon>
        <taxon>Multicrustacea</taxon>
        <taxon>Malacostraca</taxon>
        <taxon>Eumalacostraca</taxon>
        <taxon>Peracarida</taxon>
        <taxon>Isopoda</taxon>
        <taxon>Oniscidea</taxon>
        <taxon>Crinocheta</taxon>
        <taxon>Armadillidiidae</taxon>
        <taxon>Armadillidium</taxon>
    </lineage>
</organism>
<name>A0A5N5TCA0_9CRUS</name>
<dbReference type="Proteomes" id="UP000326759">
    <property type="component" value="Unassembled WGS sequence"/>
</dbReference>
<evidence type="ECO:0000313" key="1">
    <source>
        <dbReference type="EMBL" id="KAB7504201.1"/>
    </source>
</evidence>
<accession>A0A5N5TCA0</accession>
<dbReference type="EMBL" id="SEYY01003590">
    <property type="protein sequence ID" value="KAB7504201.1"/>
    <property type="molecule type" value="Genomic_DNA"/>
</dbReference>
<sequence length="90" mass="10283">MTHSAKFIISNLIASLPGARPHVIFAKSEVRITLYDNGDAAKTYPTGFEAEIEVIDLFDTEEYKHFIEKKATPKIRRKTGILFYSINKKH</sequence>
<dbReference type="AlphaFoldDB" id="A0A5N5TCA0"/>
<protein>
    <submittedName>
        <fullName evidence="1">Uncharacterized protein</fullName>
    </submittedName>
</protein>
<reference evidence="1 2" key="1">
    <citation type="journal article" date="2019" name="PLoS Biol.">
        <title>Sex chromosomes control vertical transmission of feminizing Wolbachia symbionts in an isopod.</title>
        <authorList>
            <person name="Becking T."/>
            <person name="Chebbi M.A."/>
            <person name="Giraud I."/>
            <person name="Moumen B."/>
            <person name="Laverre T."/>
            <person name="Caubet Y."/>
            <person name="Peccoud J."/>
            <person name="Gilbert C."/>
            <person name="Cordaux R."/>
        </authorList>
    </citation>
    <scope>NUCLEOTIDE SEQUENCE [LARGE SCALE GENOMIC DNA]</scope>
    <source>
        <strain evidence="1">ANa2</strain>
        <tissue evidence="1">Whole body excluding digestive tract and cuticle</tissue>
    </source>
</reference>
<proteinExistence type="predicted"/>
<gene>
    <name evidence="1" type="ORF">Anas_01536</name>
</gene>
<evidence type="ECO:0000313" key="2">
    <source>
        <dbReference type="Proteomes" id="UP000326759"/>
    </source>
</evidence>
<keyword evidence="2" id="KW-1185">Reference proteome</keyword>
<comment type="caution">
    <text evidence="1">The sequence shown here is derived from an EMBL/GenBank/DDBJ whole genome shotgun (WGS) entry which is preliminary data.</text>
</comment>